<feature type="transmembrane region" description="Helical" evidence="5">
    <location>
        <begin position="427"/>
        <end position="456"/>
    </location>
</feature>
<reference evidence="7 8" key="3">
    <citation type="journal article" date="2008" name="FEMS Microbiol. Ecol.">
        <title>Identification and characterization of genes underlying chitinolysis in Collimonas fungivorans Ter331.</title>
        <authorList>
            <person name="Fritsche K."/>
            <person name="de Boer W."/>
            <person name="Gerards S."/>
            <person name="van den Berg M."/>
            <person name="van Veen J.A."/>
            <person name="Leveau J.H."/>
        </authorList>
    </citation>
    <scope>NUCLEOTIDE SEQUENCE [LARGE SCALE GENOMIC DNA]</scope>
    <source>
        <strain evidence="7 8">Ter331</strain>
    </source>
</reference>
<dbReference type="Pfam" id="PF00916">
    <property type="entry name" value="Sulfate_transp"/>
    <property type="match status" value="1"/>
</dbReference>
<evidence type="ECO:0000313" key="7">
    <source>
        <dbReference type="EMBL" id="AEK63467.1"/>
    </source>
</evidence>
<feature type="transmembrane region" description="Helical" evidence="5">
    <location>
        <begin position="333"/>
        <end position="358"/>
    </location>
</feature>
<dbReference type="PANTHER" id="PTHR11814">
    <property type="entry name" value="SULFATE TRANSPORTER"/>
    <property type="match status" value="1"/>
</dbReference>
<name>G0AAU3_COLFT</name>
<dbReference type="HOGENOM" id="CLU_003182_13_0_4"/>
<accession>G0AAU3</accession>
<dbReference type="InterPro" id="IPR001902">
    <property type="entry name" value="SLC26A/SulP_fam"/>
</dbReference>
<dbReference type="Pfam" id="PF01740">
    <property type="entry name" value="STAS"/>
    <property type="match status" value="1"/>
</dbReference>
<dbReference type="GO" id="GO:0016020">
    <property type="term" value="C:membrane"/>
    <property type="evidence" value="ECO:0007669"/>
    <property type="project" value="UniProtKB-SubCell"/>
</dbReference>
<evidence type="ECO:0000256" key="5">
    <source>
        <dbReference type="SAM" id="Phobius"/>
    </source>
</evidence>
<reference evidence="7 8" key="5">
    <citation type="journal article" date="2011" name="ISME J.">
        <title>Dual transcriptional profiling of a bacterial/fungal confrontation: Collimonas fungivorans versus Aspergillus niger.</title>
        <authorList>
            <person name="Mela F."/>
            <person name="Fritsche K."/>
            <person name="de Boer W."/>
            <person name="van Veen J.A."/>
            <person name="de Graaff L.H."/>
            <person name="van den Berg M."/>
            <person name="Leveau J.H."/>
        </authorList>
    </citation>
    <scope>NUCLEOTIDE SEQUENCE [LARGE SCALE GENOMIC DNA]</scope>
    <source>
        <strain evidence="7 8">Ter331</strain>
    </source>
</reference>
<feature type="transmembrane region" description="Helical" evidence="5">
    <location>
        <begin position="370"/>
        <end position="391"/>
    </location>
</feature>
<keyword evidence="2 5" id="KW-0812">Transmembrane</keyword>
<dbReference type="EMBL" id="CP002745">
    <property type="protein sequence ID" value="AEK63467.1"/>
    <property type="molecule type" value="Genomic_DNA"/>
</dbReference>
<protein>
    <submittedName>
        <fullName evidence="7">Sulfate transporter, putative</fullName>
    </submittedName>
</protein>
<reference evidence="8" key="6">
    <citation type="submission" date="2011-05" db="EMBL/GenBank/DDBJ databases">
        <title>Complete sequence of Collimonas fungivorans Ter331.</title>
        <authorList>
            <person name="Leveau J.H."/>
        </authorList>
    </citation>
    <scope>NUCLEOTIDE SEQUENCE [LARGE SCALE GENOMIC DNA]</scope>
    <source>
        <strain evidence="8">Ter331</strain>
    </source>
</reference>
<evidence type="ECO:0000313" key="8">
    <source>
        <dbReference type="Proteomes" id="UP000008392"/>
    </source>
</evidence>
<evidence type="ECO:0000256" key="1">
    <source>
        <dbReference type="ARBA" id="ARBA00004141"/>
    </source>
</evidence>
<evidence type="ECO:0000256" key="4">
    <source>
        <dbReference type="ARBA" id="ARBA00023136"/>
    </source>
</evidence>
<feature type="transmembrane region" description="Helical" evidence="5">
    <location>
        <begin position="93"/>
        <end position="112"/>
    </location>
</feature>
<evidence type="ECO:0000256" key="3">
    <source>
        <dbReference type="ARBA" id="ARBA00022989"/>
    </source>
</evidence>
<dbReference type="GO" id="GO:0055085">
    <property type="term" value="P:transmembrane transport"/>
    <property type="evidence" value="ECO:0007669"/>
    <property type="project" value="InterPro"/>
</dbReference>
<reference evidence="7 8" key="4">
    <citation type="journal article" date="2010" name="Environ. Microbiol.">
        <title>The bacterial genus Collimonas: mycophagy, weathering and other adaptive solutions to life in oligotrophic soil environments.</title>
        <authorList>
            <person name="Leveau J.H."/>
            <person name="Uroz S."/>
            <person name="de Boer W."/>
        </authorList>
    </citation>
    <scope>NUCLEOTIDE SEQUENCE [LARGE SCALE GENOMIC DNA]</scope>
    <source>
        <strain evidence="7 8">Ter331</strain>
    </source>
</reference>
<dbReference type="eggNOG" id="COG0659">
    <property type="taxonomic scope" value="Bacteria"/>
</dbReference>
<feature type="transmembrane region" description="Helical" evidence="5">
    <location>
        <begin position="178"/>
        <end position="202"/>
    </location>
</feature>
<dbReference type="InterPro" id="IPR002645">
    <property type="entry name" value="STAS_dom"/>
</dbReference>
<dbReference type="InterPro" id="IPR036513">
    <property type="entry name" value="STAS_dom_sf"/>
</dbReference>
<sequence>MKTAAANPVGSCFAVASVLKVCRPPDRRPPQPHKTRISISTFRRHMSAAPSQHADLNPPPAAKRAYLADLVAGLSIAGLLLPEAVAYSSIANLPPQTGVIALFAGLLCYGLFGSSRFAIVSATSSSAAVLAAATASMANGDTGLRMTLAIGLVMVTGLFFLLAGLARLGGITDFIAKPVLRGFAFGLALVIILKQFAGVVGVHPLHNDMTRFIPELAVQIGSWNWISVAVMAAALALLYLFARLRRLPGALLVIVIGVAAGQWLHLTQYGVGLVGSIHLQLATPALPLLSRADWLRLGELGFAMGMILYAESYGAIRSFAIKHGDPVAPNRDLLALGASNLLSGLFHGMPVGAGYSATSANEAAGATSRLSGWVAALVMLAIVLTLLPAIALTPEPVLAAIVIHAVGHTLNPAIFRPYFLWRRDRLVVIASVIAVLLLGVLDGLLASIAISLLMMLRQFSESTISVLGQLGQGHDYVNLRTHPEAQAVPGVMILRPNEPLFFANAERILGQARQNILTAAAPVHTVILSLEESPDLDSSSLEGLHDFFVFAGSRGLRLLLARLKDPVYDIMKNAVAPGFPLASLSALSVAEAVHLARAAQQAANQTIETRPGE</sequence>
<dbReference type="KEGG" id="cfu:CFU_3643"/>
<feature type="transmembrane region" description="Helical" evidence="5">
    <location>
        <begin position="144"/>
        <end position="166"/>
    </location>
</feature>
<feature type="transmembrane region" description="Helical" evidence="5">
    <location>
        <begin position="249"/>
        <end position="265"/>
    </location>
</feature>
<feature type="domain" description="STAS" evidence="6">
    <location>
        <begin position="481"/>
        <end position="600"/>
    </location>
</feature>
<keyword evidence="4 5" id="KW-0472">Membrane</keyword>
<proteinExistence type="predicted"/>
<dbReference type="SUPFAM" id="SSF52091">
    <property type="entry name" value="SpoIIaa-like"/>
    <property type="match status" value="1"/>
</dbReference>
<reference evidence="7 8" key="1">
    <citation type="journal article" date="2004" name="Environ. Microbiol.">
        <title>Phylogeny-function analysis of (meta)genomic libraries: screening for expression of ribosomal RNA genes by large-insert library fluorescent in situ hybridization (LIL-FISH).</title>
        <authorList>
            <person name="Leveau J.H."/>
            <person name="Gerards S."/>
            <person name="de Boer W."/>
            <person name="van Veen J.A."/>
        </authorList>
    </citation>
    <scope>NUCLEOTIDE SEQUENCE [LARGE SCALE GENOMIC DNA]</scope>
    <source>
        <strain evidence="7 8">Ter331</strain>
    </source>
</reference>
<evidence type="ECO:0000259" key="6">
    <source>
        <dbReference type="PROSITE" id="PS50801"/>
    </source>
</evidence>
<dbReference type="CDD" id="cd07042">
    <property type="entry name" value="STAS_SulP_like_sulfate_transporter"/>
    <property type="match status" value="1"/>
</dbReference>
<dbReference type="Proteomes" id="UP000008392">
    <property type="component" value="Chromosome"/>
</dbReference>
<feature type="transmembrane region" description="Helical" evidence="5">
    <location>
        <begin position="397"/>
        <end position="415"/>
    </location>
</feature>
<keyword evidence="8" id="KW-1185">Reference proteome</keyword>
<dbReference type="STRING" id="1005048.CFU_3643"/>
<organism evidence="7 8">
    <name type="scientific">Collimonas fungivorans (strain Ter331)</name>
    <dbReference type="NCBI Taxonomy" id="1005048"/>
    <lineage>
        <taxon>Bacteria</taxon>
        <taxon>Pseudomonadati</taxon>
        <taxon>Pseudomonadota</taxon>
        <taxon>Betaproteobacteria</taxon>
        <taxon>Burkholderiales</taxon>
        <taxon>Oxalobacteraceae</taxon>
        <taxon>Collimonas</taxon>
    </lineage>
</organism>
<feature type="transmembrane region" description="Helical" evidence="5">
    <location>
        <begin position="222"/>
        <end position="242"/>
    </location>
</feature>
<reference evidence="7 8" key="2">
    <citation type="journal article" date="2006" name="J. Microbiol. Methods">
        <title>Genomic flank-sequencing of plasposon insertion sites for rapid identification of functional genes.</title>
        <authorList>
            <person name="Leveau J.H."/>
            <person name="Gerards S."/>
            <person name="Fritsche K."/>
            <person name="Zondag G."/>
            <person name="van Veen J.A."/>
        </authorList>
    </citation>
    <scope>NUCLEOTIDE SEQUENCE [LARGE SCALE GENOMIC DNA]</scope>
    <source>
        <strain evidence="7 8">Ter331</strain>
    </source>
</reference>
<keyword evidence="3 5" id="KW-1133">Transmembrane helix</keyword>
<dbReference type="PROSITE" id="PS50801">
    <property type="entry name" value="STAS"/>
    <property type="match status" value="1"/>
</dbReference>
<dbReference type="AlphaFoldDB" id="G0AAU3"/>
<gene>
    <name evidence="7" type="primary">hvsT</name>
    <name evidence="7" type="ordered locus">CFU_3643</name>
</gene>
<evidence type="ECO:0000256" key="2">
    <source>
        <dbReference type="ARBA" id="ARBA00022692"/>
    </source>
</evidence>
<comment type="subcellular location">
    <subcellularLocation>
        <location evidence="1">Membrane</location>
        <topology evidence="1">Multi-pass membrane protein</topology>
    </subcellularLocation>
</comment>
<dbReference type="Gene3D" id="3.30.750.24">
    <property type="entry name" value="STAS domain"/>
    <property type="match status" value="1"/>
</dbReference>
<dbReference type="InterPro" id="IPR011547">
    <property type="entry name" value="SLC26A/SulP_dom"/>
</dbReference>